<protein>
    <submittedName>
        <fullName evidence="1">Uncharacterized protein</fullName>
    </submittedName>
</protein>
<dbReference type="Proteomes" id="UP000030645">
    <property type="component" value="Unassembled WGS sequence"/>
</dbReference>
<evidence type="ECO:0000313" key="2">
    <source>
        <dbReference type="Proteomes" id="UP000030645"/>
    </source>
</evidence>
<dbReference type="EMBL" id="KE346344">
    <property type="protein sequence ID" value="EXC33823.1"/>
    <property type="molecule type" value="Genomic_DNA"/>
</dbReference>
<gene>
    <name evidence="1" type="ORF">L484_015561</name>
</gene>
<proteinExistence type="predicted"/>
<keyword evidence="2" id="KW-1185">Reference proteome</keyword>
<reference evidence="2" key="1">
    <citation type="submission" date="2013-01" db="EMBL/GenBank/DDBJ databases">
        <title>Draft Genome Sequence of a Mulberry Tree, Morus notabilis C.K. Schneid.</title>
        <authorList>
            <person name="He N."/>
            <person name="Zhao S."/>
        </authorList>
    </citation>
    <scope>NUCLEOTIDE SEQUENCE</scope>
</reference>
<accession>W9SAY4</accession>
<organism evidence="1 2">
    <name type="scientific">Morus notabilis</name>
    <dbReference type="NCBI Taxonomy" id="981085"/>
    <lineage>
        <taxon>Eukaryota</taxon>
        <taxon>Viridiplantae</taxon>
        <taxon>Streptophyta</taxon>
        <taxon>Embryophyta</taxon>
        <taxon>Tracheophyta</taxon>
        <taxon>Spermatophyta</taxon>
        <taxon>Magnoliopsida</taxon>
        <taxon>eudicotyledons</taxon>
        <taxon>Gunneridae</taxon>
        <taxon>Pentapetalae</taxon>
        <taxon>rosids</taxon>
        <taxon>fabids</taxon>
        <taxon>Rosales</taxon>
        <taxon>Moraceae</taxon>
        <taxon>Moreae</taxon>
        <taxon>Morus</taxon>
    </lineage>
</organism>
<name>W9SAY4_9ROSA</name>
<dbReference type="AlphaFoldDB" id="W9SAY4"/>
<sequence>MDMDVWAPEPNKVLGLEHRPNSAWRFILGQQWQALGPKLHIYIFVRDSFVMPDRWEEHGGATTLDESELAAAREDDRLDDRSELAMEEWASQGLHGVGVGSMRLK</sequence>
<evidence type="ECO:0000313" key="1">
    <source>
        <dbReference type="EMBL" id="EXC33823.1"/>
    </source>
</evidence>